<dbReference type="InterPro" id="IPR001680">
    <property type="entry name" value="WD40_rpt"/>
</dbReference>
<dbReference type="FunCoup" id="A0A165JEB8">
    <property type="interactions" value="230"/>
</dbReference>
<dbReference type="Proteomes" id="UP000076842">
    <property type="component" value="Unassembled WGS sequence"/>
</dbReference>
<dbReference type="SMART" id="SM00320">
    <property type="entry name" value="WD40"/>
    <property type="match status" value="7"/>
</dbReference>
<dbReference type="InterPro" id="IPR015943">
    <property type="entry name" value="WD40/YVTN_repeat-like_dom_sf"/>
</dbReference>
<dbReference type="Gene3D" id="2.130.10.10">
    <property type="entry name" value="YVTN repeat-like/Quinoprotein amine dehydrogenase"/>
    <property type="match status" value="1"/>
</dbReference>
<dbReference type="GO" id="GO:0097361">
    <property type="term" value="C:cytosolic [4Fe-4S] assembly targeting complex"/>
    <property type="evidence" value="ECO:0007669"/>
    <property type="project" value="InterPro"/>
</dbReference>
<dbReference type="PRINTS" id="PR00320">
    <property type="entry name" value="GPROTEINBRPT"/>
</dbReference>
<evidence type="ECO:0000313" key="5">
    <source>
        <dbReference type="EMBL" id="KZT61731.1"/>
    </source>
</evidence>
<dbReference type="InterPro" id="IPR028608">
    <property type="entry name" value="CIAO1/Cia1"/>
</dbReference>
<evidence type="ECO:0000256" key="1">
    <source>
        <dbReference type="ARBA" id="ARBA00022574"/>
    </source>
</evidence>
<keyword evidence="1 4" id="KW-0853">WD repeat</keyword>
<protein>
    <recommendedName>
        <fullName evidence="3">Probable cytosolic iron-sulfur protein assembly protein 1</fullName>
    </recommendedName>
</protein>
<comment type="similarity">
    <text evidence="3">Belongs to the WD repeat CIA1 family.</text>
</comment>
<accession>A0A165JEB8</accession>
<keyword evidence="2" id="KW-0677">Repeat</keyword>
<reference evidence="5 6" key="1">
    <citation type="journal article" date="2016" name="Mol. Biol. Evol.">
        <title>Comparative Genomics of Early-Diverging Mushroom-Forming Fungi Provides Insights into the Origins of Lignocellulose Decay Capabilities.</title>
        <authorList>
            <person name="Nagy L.G."/>
            <person name="Riley R."/>
            <person name="Tritt A."/>
            <person name="Adam C."/>
            <person name="Daum C."/>
            <person name="Floudas D."/>
            <person name="Sun H."/>
            <person name="Yadav J.S."/>
            <person name="Pangilinan J."/>
            <person name="Larsson K.H."/>
            <person name="Matsuura K."/>
            <person name="Barry K."/>
            <person name="Labutti K."/>
            <person name="Kuo R."/>
            <person name="Ohm R.A."/>
            <person name="Bhattacharya S.S."/>
            <person name="Shirouzu T."/>
            <person name="Yoshinaga Y."/>
            <person name="Martin F.M."/>
            <person name="Grigoriev I.V."/>
            <person name="Hibbett D.S."/>
        </authorList>
    </citation>
    <scope>NUCLEOTIDE SEQUENCE [LARGE SCALE GENOMIC DNA]</scope>
    <source>
        <strain evidence="5 6">HHB12733</strain>
    </source>
</reference>
<dbReference type="EMBL" id="KV423921">
    <property type="protein sequence ID" value="KZT61731.1"/>
    <property type="molecule type" value="Genomic_DNA"/>
</dbReference>
<dbReference type="InterPro" id="IPR020472">
    <property type="entry name" value="WD40_PAC1"/>
</dbReference>
<feature type="repeat" description="WD" evidence="4">
    <location>
        <begin position="11"/>
        <end position="43"/>
    </location>
</feature>
<organism evidence="5 6">
    <name type="scientific">Calocera cornea HHB12733</name>
    <dbReference type="NCBI Taxonomy" id="1353952"/>
    <lineage>
        <taxon>Eukaryota</taxon>
        <taxon>Fungi</taxon>
        <taxon>Dikarya</taxon>
        <taxon>Basidiomycota</taxon>
        <taxon>Agaricomycotina</taxon>
        <taxon>Dacrymycetes</taxon>
        <taxon>Dacrymycetales</taxon>
        <taxon>Dacrymycetaceae</taxon>
        <taxon>Calocera</taxon>
    </lineage>
</organism>
<evidence type="ECO:0000256" key="2">
    <source>
        <dbReference type="ARBA" id="ARBA00022737"/>
    </source>
</evidence>
<dbReference type="InterPro" id="IPR036322">
    <property type="entry name" value="WD40_repeat_dom_sf"/>
</dbReference>
<feature type="repeat" description="WD" evidence="4">
    <location>
        <begin position="59"/>
        <end position="91"/>
    </location>
</feature>
<feature type="repeat" description="WD" evidence="4">
    <location>
        <begin position="309"/>
        <end position="341"/>
    </location>
</feature>
<gene>
    <name evidence="3" type="primary">CIA1</name>
    <name evidence="5" type="ORF">CALCODRAFT_522657</name>
</gene>
<feature type="repeat" description="WD" evidence="4">
    <location>
        <begin position="203"/>
        <end position="235"/>
    </location>
</feature>
<dbReference type="PANTHER" id="PTHR19920">
    <property type="entry name" value="WD40 PROTEIN CIAO1"/>
    <property type="match status" value="1"/>
</dbReference>
<evidence type="ECO:0000256" key="4">
    <source>
        <dbReference type="PROSITE-ProRule" id="PRU00221"/>
    </source>
</evidence>
<dbReference type="SUPFAM" id="SSF50978">
    <property type="entry name" value="WD40 repeat-like"/>
    <property type="match status" value="1"/>
</dbReference>
<dbReference type="OrthoDB" id="284782at2759"/>
<dbReference type="InParanoid" id="A0A165JEB8"/>
<dbReference type="HAMAP" id="MF_03037">
    <property type="entry name" value="ciao1"/>
    <property type="match status" value="1"/>
</dbReference>
<dbReference type="AlphaFoldDB" id="A0A165JEB8"/>
<name>A0A165JEB8_9BASI</name>
<evidence type="ECO:0000256" key="3">
    <source>
        <dbReference type="HAMAP-Rule" id="MF_03037"/>
    </source>
</evidence>
<dbReference type="PANTHER" id="PTHR19920:SF0">
    <property type="entry name" value="CYTOSOLIC IRON-SULFUR PROTEIN ASSEMBLY PROTEIN CIAO1-RELATED"/>
    <property type="match status" value="1"/>
</dbReference>
<proteinExistence type="inferred from homology"/>
<dbReference type="CDD" id="cd00200">
    <property type="entry name" value="WD40"/>
    <property type="match status" value="1"/>
</dbReference>
<dbReference type="Pfam" id="PF00400">
    <property type="entry name" value="WD40"/>
    <property type="match status" value="7"/>
</dbReference>
<feature type="repeat" description="WD" evidence="4">
    <location>
        <begin position="158"/>
        <end position="189"/>
    </location>
</feature>
<dbReference type="STRING" id="1353952.A0A165JEB8"/>
<evidence type="ECO:0000313" key="6">
    <source>
        <dbReference type="Proteomes" id="UP000076842"/>
    </source>
</evidence>
<sequence length="341" mass="37556">MTGSIEQIAELTGHIDRAWQLAWNPGEPIVASCSTDKTVRIYSYTASPVPTFAFSASISTGHTKTVRTLAWSPDGTLLGTGSFDSSIILWERQPVDEEEDDAGVGGEWESITRIEGPESECKCVAFSRSGEFLATCSRDKTVWVFSIYPDDYEVSSVLMEHTQDVKCVAWHPKEDILASSSYDDTIKLYHDDHDDEWYPFATLSDHTSTVWSLAFSPCGNYLASSSDDLTIRIWERNGDQWQTVEVLQGVHERSIYSVSWGVGSGDLGWLASGAGDGRINVWHMSRTPGASIEARLIATQENSHGVSDVNAVSWCPRDGCAHLLGSTGDDGSLRIWQINMS</sequence>
<dbReference type="PROSITE" id="PS50294">
    <property type="entry name" value="WD_REPEATS_REGION"/>
    <property type="match status" value="3"/>
</dbReference>
<dbReference type="PROSITE" id="PS50082">
    <property type="entry name" value="WD_REPEATS_2"/>
    <property type="match status" value="5"/>
</dbReference>
<dbReference type="GO" id="GO:0016226">
    <property type="term" value="P:iron-sulfur cluster assembly"/>
    <property type="evidence" value="ECO:0007669"/>
    <property type="project" value="UniProtKB-UniRule"/>
</dbReference>
<comment type="function">
    <text evidence="3">Essential component of the cytosolic iron-sulfur (Fe/S) protein assembly machinery. Required for the maturation of extramitochondrial Fe/S proteins.</text>
</comment>
<keyword evidence="6" id="KW-1185">Reference proteome</keyword>